<dbReference type="Proteomes" id="UP000007879">
    <property type="component" value="Unassembled WGS sequence"/>
</dbReference>
<dbReference type="Pfam" id="PF03283">
    <property type="entry name" value="PAE"/>
    <property type="match status" value="1"/>
</dbReference>
<evidence type="ECO:0000313" key="3">
    <source>
        <dbReference type="Proteomes" id="UP000007879"/>
    </source>
</evidence>
<protein>
    <recommendedName>
        <fullName evidence="4">Pectin acetylesterase</fullName>
    </recommendedName>
</protein>
<evidence type="ECO:0008006" key="4">
    <source>
        <dbReference type="Google" id="ProtNLM"/>
    </source>
</evidence>
<evidence type="ECO:0000256" key="1">
    <source>
        <dbReference type="ARBA" id="ARBA00010213"/>
    </source>
</evidence>
<dbReference type="AlphaFoldDB" id="A0AAN0ITE8"/>
<proteinExistence type="inferred from homology"/>
<dbReference type="GO" id="GO:0016787">
    <property type="term" value="F:hydrolase activity"/>
    <property type="evidence" value="ECO:0007669"/>
    <property type="project" value="InterPro"/>
</dbReference>
<dbReference type="PANTHER" id="PTHR21562">
    <property type="entry name" value="NOTUM-RELATED"/>
    <property type="match status" value="1"/>
</dbReference>
<reference evidence="3" key="1">
    <citation type="journal article" date="2010" name="Nature">
        <title>The Amphimedon queenslandica genome and the evolution of animal complexity.</title>
        <authorList>
            <person name="Srivastava M."/>
            <person name="Simakov O."/>
            <person name="Chapman J."/>
            <person name="Fahey B."/>
            <person name="Gauthier M.E."/>
            <person name="Mitros T."/>
            <person name="Richards G.S."/>
            <person name="Conaco C."/>
            <person name="Dacre M."/>
            <person name="Hellsten U."/>
            <person name="Larroux C."/>
            <person name="Putnam N.H."/>
            <person name="Stanke M."/>
            <person name="Adamska M."/>
            <person name="Darling A."/>
            <person name="Degnan S.M."/>
            <person name="Oakley T.H."/>
            <person name="Plachetzki D.C."/>
            <person name="Zhai Y."/>
            <person name="Adamski M."/>
            <person name="Calcino A."/>
            <person name="Cummins S.F."/>
            <person name="Goodstein D.M."/>
            <person name="Harris C."/>
            <person name="Jackson D.J."/>
            <person name="Leys S.P."/>
            <person name="Shu S."/>
            <person name="Woodcroft B.J."/>
            <person name="Vervoort M."/>
            <person name="Kosik K.S."/>
            <person name="Manning G."/>
            <person name="Degnan B.M."/>
            <person name="Rokhsar D.S."/>
        </authorList>
    </citation>
    <scope>NUCLEOTIDE SEQUENCE [LARGE SCALE GENOMIC DNA]</scope>
</reference>
<dbReference type="GeneID" id="105315738"/>
<dbReference type="KEGG" id="aqu:105315738"/>
<dbReference type="InterPro" id="IPR004963">
    <property type="entry name" value="PAE/NOTUM"/>
</dbReference>
<comment type="similarity">
    <text evidence="1">Belongs to the pectinacetylesterase family. Notum subfamily.</text>
</comment>
<reference evidence="2" key="2">
    <citation type="submission" date="2024-06" db="UniProtKB">
        <authorList>
            <consortium name="EnsemblMetazoa"/>
        </authorList>
    </citation>
    <scope>IDENTIFICATION</scope>
</reference>
<keyword evidence="3" id="KW-1185">Reference proteome</keyword>
<evidence type="ECO:0000313" key="2">
    <source>
        <dbReference type="EnsemblMetazoa" id="XP_011408782.2"/>
    </source>
</evidence>
<sequence>MIFNNAGMFSDSKEKNPDFYNWNMAQVQYCDGASFAGYVEKPVNVHGTDLYFRGFKILQAIIHLLMSKGMKNAQEFILTGCSAGGLATYLHADYIRSLFPPSVKYRAISDAGYFIDAPNKHGFKYMRYLFKNVFYLQNCSGGVDQDCIAAYESTHETWKCFMAQYTYRYISSPIFTLNSMNDIWQLKNILGIKCLPPKCTESDMKHFYNFVENFNKASEPIFSSAKDGAFLDSCLIHCQALISIPWRDFFVKGQSASTTFSNWYFNRDGLKSVKDCKYPCNKSCKSIV</sequence>
<accession>A0AAN0ITE8</accession>
<dbReference type="RefSeq" id="XP_011408782.2">
    <property type="nucleotide sequence ID" value="XM_011410480.2"/>
</dbReference>
<name>A0AAN0ITE8_AMPQE</name>
<dbReference type="PANTHER" id="PTHR21562:SF67">
    <property type="entry name" value="PECTIN ACETYLESTERASE"/>
    <property type="match status" value="1"/>
</dbReference>
<dbReference type="EnsemblMetazoa" id="XM_011410480.2">
    <property type="protein sequence ID" value="XP_011408782.2"/>
    <property type="gene ID" value="LOC105315738"/>
</dbReference>
<organism evidence="2 3">
    <name type="scientific">Amphimedon queenslandica</name>
    <name type="common">Sponge</name>
    <dbReference type="NCBI Taxonomy" id="400682"/>
    <lineage>
        <taxon>Eukaryota</taxon>
        <taxon>Metazoa</taxon>
        <taxon>Porifera</taxon>
        <taxon>Demospongiae</taxon>
        <taxon>Heteroscleromorpha</taxon>
        <taxon>Haplosclerida</taxon>
        <taxon>Niphatidae</taxon>
        <taxon>Amphimedon</taxon>
    </lineage>
</organism>